<dbReference type="EMBL" id="JAARWW010000001">
    <property type="protein sequence ID" value="MBC2002592.1"/>
    <property type="molecule type" value="Genomic_DNA"/>
</dbReference>
<comment type="caution">
    <text evidence="1">The sequence shown here is derived from an EMBL/GenBank/DDBJ whole genome shotgun (WGS) entry which is preliminary data.</text>
</comment>
<dbReference type="AlphaFoldDB" id="A0A842CV45"/>
<gene>
    <name evidence="1" type="ORF">HCA78_02345</name>
</gene>
<evidence type="ECO:0000313" key="1">
    <source>
        <dbReference type="EMBL" id="MBC2002592.1"/>
    </source>
</evidence>
<protein>
    <submittedName>
        <fullName evidence="1">Uncharacterized protein</fullName>
    </submittedName>
</protein>
<name>A0A842CV45_9LIST</name>
<dbReference type="RefSeq" id="WP_185532103.1">
    <property type="nucleotide sequence ID" value="NZ_JAARWW010000001.1"/>
</dbReference>
<organism evidence="1 2">
    <name type="scientific">Listeria booriae</name>
    <dbReference type="NCBI Taxonomy" id="1552123"/>
    <lineage>
        <taxon>Bacteria</taxon>
        <taxon>Bacillati</taxon>
        <taxon>Bacillota</taxon>
        <taxon>Bacilli</taxon>
        <taxon>Bacillales</taxon>
        <taxon>Listeriaceae</taxon>
        <taxon>Listeria</taxon>
    </lineage>
</organism>
<reference evidence="1 2" key="1">
    <citation type="submission" date="2020-03" db="EMBL/GenBank/DDBJ databases">
        <title>Soil Listeria distribution.</title>
        <authorList>
            <person name="Liao J."/>
            <person name="Wiedmann M."/>
        </authorList>
    </citation>
    <scope>NUCLEOTIDE SEQUENCE [LARGE SCALE GENOMIC DNA]</scope>
    <source>
        <strain evidence="1 2">FSL L7-0435</strain>
    </source>
</reference>
<evidence type="ECO:0000313" key="2">
    <source>
        <dbReference type="Proteomes" id="UP000546806"/>
    </source>
</evidence>
<accession>A0A842CV45</accession>
<proteinExistence type="predicted"/>
<dbReference type="Proteomes" id="UP000546806">
    <property type="component" value="Unassembled WGS sequence"/>
</dbReference>
<sequence>MIKNGIEDRLVEVMKMVEIRAYLQQISELVDTLEYLLENYANKQTGDICDLMSKENKADETFNTSCDSVIMVDPSGQARIVSSNMSELEETEDSSSGAMHHFLAALLGIQ</sequence>